<proteinExistence type="predicted"/>
<evidence type="ECO:0000256" key="1">
    <source>
        <dbReference type="SAM" id="MobiDB-lite"/>
    </source>
</evidence>
<organism evidence="3 4">
    <name type="scientific">Apatococcus lobatus</name>
    <dbReference type="NCBI Taxonomy" id="904363"/>
    <lineage>
        <taxon>Eukaryota</taxon>
        <taxon>Viridiplantae</taxon>
        <taxon>Chlorophyta</taxon>
        <taxon>core chlorophytes</taxon>
        <taxon>Trebouxiophyceae</taxon>
        <taxon>Chlorellales</taxon>
        <taxon>Chlorellaceae</taxon>
        <taxon>Apatococcus</taxon>
    </lineage>
</organism>
<dbReference type="GO" id="GO:0016671">
    <property type="term" value="F:oxidoreductase activity, acting on a sulfur group of donors, disulfide as acceptor"/>
    <property type="evidence" value="ECO:0007669"/>
    <property type="project" value="InterPro"/>
</dbReference>
<sequence>MQLSQLSRPSPLCAHGVQPKTPSAAPLRHHTEPEQARNRPATCSGRGSHLTRAQPREETSEQALERRVRESQEVEERVREIYTKADFTKELQQASGNLVVLEVESSSVCQTGLPEPELHWKDDKKAALAPCAKIKHSFQRVARNCPEVQFLHLEADGEEGKQTCEDLGIEVIPTIQFWRGEKFLWEHRGYLQLDQDLGDGIMYYGNTGQQGEHPSDFVTELHSQEDFDHFVNTPDQDDKVLTVVDISLTSASPCIHIFPAVLALAKNFKGYARFARLMGDESPAMQDIIRSLNVIEVPTFLFYRGGKLTGRHVGSSRGDLMGQILNQQSALGIAPPPPPGSAPKRHSLRRR</sequence>
<dbReference type="InterPro" id="IPR044192">
    <property type="entry name" value="CDSP32"/>
</dbReference>
<dbReference type="EMBL" id="JALJOS010000003">
    <property type="protein sequence ID" value="KAK9841140.1"/>
    <property type="molecule type" value="Genomic_DNA"/>
</dbReference>
<accession>A0AAW1S442</accession>
<dbReference type="PANTHER" id="PTHR47578:SF1">
    <property type="entry name" value="THIOREDOXIN-LIKE PROTEIN CDSP32, CHLOROPLASTIC"/>
    <property type="match status" value="1"/>
</dbReference>
<dbReference type="Pfam" id="PF00085">
    <property type="entry name" value="Thioredoxin"/>
    <property type="match status" value="1"/>
</dbReference>
<reference evidence="3 4" key="1">
    <citation type="journal article" date="2024" name="Nat. Commun.">
        <title>Phylogenomics reveals the evolutionary origins of lichenization in chlorophyte algae.</title>
        <authorList>
            <person name="Puginier C."/>
            <person name="Libourel C."/>
            <person name="Otte J."/>
            <person name="Skaloud P."/>
            <person name="Haon M."/>
            <person name="Grisel S."/>
            <person name="Petersen M."/>
            <person name="Berrin J.G."/>
            <person name="Delaux P.M."/>
            <person name="Dal Grande F."/>
            <person name="Keller J."/>
        </authorList>
    </citation>
    <scope>NUCLEOTIDE SEQUENCE [LARGE SCALE GENOMIC DNA]</scope>
    <source>
        <strain evidence="3 4">SAG 2145</strain>
    </source>
</reference>
<dbReference type="CDD" id="cd02947">
    <property type="entry name" value="TRX_family"/>
    <property type="match status" value="1"/>
</dbReference>
<evidence type="ECO:0000313" key="3">
    <source>
        <dbReference type="EMBL" id="KAK9841140.1"/>
    </source>
</evidence>
<feature type="region of interest" description="Disordered" evidence="1">
    <location>
        <begin position="329"/>
        <end position="351"/>
    </location>
</feature>
<feature type="compositionally biased region" description="Basic and acidic residues" evidence="1">
    <location>
        <begin position="54"/>
        <end position="72"/>
    </location>
</feature>
<dbReference type="Proteomes" id="UP001438707">
    <property type="component" value="Unassembled WGS sequence"/>
</dbReference>
<keyword evidence="4" id="KW-1185">Reference proteome</keyword>
<dbReference type="PANTHER" id="PTHR47578">
    <property type="entry name" value="THIOREDOXIN-LIKE PROTEIN CDSP32, CHLOROPLASTIC"/>
    <property type="match status" value="1"/>
</dbReference>
<dbReference type="InterPro" id="IPR036249">
    <property type="entry name" value="Thioredoxin-like_sf"/>
</dbReference>
<dbReference type="Gene3D" id="3.40.30.10">
    <property type="entry name" value="Glutaredoxin"/>
    <property type="match status" value="2"/>
</dbReference>
<dbReference type="SUPFAM" id="SSF52833">
    <property type="entry name" value="Thioredoxin-like"/>
    <property type="match status" value="2"/>
</dbReference>
<name>A0AAW1S442_9CHLO</name>
<dbReference type="AlphaFoldDB" id="A0AAW1S442"/>
<feature type="domain" description="Thioredoxin" evidence="2">
    <location>
        <begin position="221"/>
        <end position="319"/>
    </location>
</feature>
<comment type="caution">
    <text evidence="3">The sequence shown here is derived from an EMBL/GenBank/DDBJ whole genome shotgun (WGS) entry which is preliminary data.</text>
</comment>
<evidence type="ECO:0000259" key="2">
    <source>
        <dbReference type="Pfam" id="PF00085"/>
    </source>
</evidence>
<gene>
    <name evidence="3" type="ORF">WJX74_000572</name>
</gene>
<feature type="region of interest" description="Disordered" evidence="1">
    <location>
        <begin position="1"/>
        <end position="72"/>
    </location>
</feature>
<dbReference type="InterPro" id="IPR013766">
    <property type="entry name" value="Thioredoxin_domain"/>
</dbReference>
<evidence type="ECO:0000313" key="4">
    <source>
        <dbReference type="Proteomes" id="UP001438707"/>
    </source>
</evidence>
<protein>
    <recommendedName>
        <fullName evidence="2">Thioredoxin domain-containing protein</fullName>
    </recommendedName>
</protein>